<proteinExistence type="inferred from homology"/>
<dbReference type="InterPro" id="IPR002177">
    <property type="entry name" value="DPS_DNA-bd"/>
</dbReference>
<dbReference type="InterPro" id="IPR012347">
    <property type="entry name" value="Ferritin-like"/>
</dbReference>
<dbReference type="Pfam" id="PF00210">
    <property type="entry name" value="Ferritin"/>
    <property type="match status" value="1"/>
</dbReference>
<sequence length="153" mass="17245">MAKTKQLTIEQQLNELVASWSVLYTKLHNYHWYVSGPSFFTLHTKFEELYNEAALHLDDLAERILSRGEKPVATLKEQLAISLVKEATGKEDASKMVATIVKDFTKIQTAAKSTMDAASEAGDDRTEDLLNGMIQSLEKHVWMLNAFLGERAK</sequence>
<dbReference type="GO" id="GO:0016722">
    <property type="term" value="F:oxidoreductase activity, acting on metal ions"/>
    <property type="evidence" value="ECO:0007669"/>
    <property type="project" value="InterPro"/>
</dbReference>
<evidence type="ECO:0000256" key="2">
    <source>
        <dbReference type="RuleBase" id="RU003875"/>
    </source>
</evidence>
<reference evidence="4 5" key="1">
    <citation type="submission" date="2016-07" db="EMBL/GenBank/DDBJ databases">
        <title>Caryophanon latum genome sequencing.</title>
        <authorList>
            <person name="Verma A."/>
            <person name="Pal Y."/>
            <person name="Krishnamurthi S."/>
        </authorList>
    </citation>
    <scope>NUCLEOTIDE SEQUENCE [LARGE SCALE GENOMIC DNA]</scope>
    <source>
        <strain evidence="4 5">DSM 14151</strain>
    </source>
</reference>
<name>A0A1C0YTC2_9BACL</name>
<dbReference type="InterPro" id="IPR009078">
    <property type="entry name" value="Ferritin-like_SF"/>
</dbReference>
<dbReference type="SUPFAM" id="SSF47240">
    <property type="entry name" value="Ferritin-like"/>
    <property type="match status" value="1"/>
</dbReference>
<dbReference type="InterPro" id="IPR008331">
    <property type="entry name" value="Ferritin_DPS_dom"/>
</dbReference>
<evidence type="ECO:0000313" key="4">
    <source>
        <dbReference type="EMBL" id="OCS90403.1"/>
    </source>
</evidence>
<dbReference type="CDD" id="cd01043">
    <property type="entry name" value="DPS"/>
    <property type="match status" value="1"/>
</dbReference>
<comment type="similarity">
    <text evidence="1 2">Belongs to the Dps family.</text>
</comment>
<dbReference type="OrthoDB" id="9797023at2"/>
<organism evidence="4 5">
    <name type="scientific">Caryophanon latum</name>
    <dbReference type="NCBI Taxonomy" id="33977"/>
    <lineage>
        <taxon>Bacteria</taxon>
        <taxon>Bacillati</taxon>
        <taxon>Bacillota</taxon>
        <taxon>Bacilli</taxon>
        <taxon>Bacillales</taxon>
        <taxon>Caryophanaceae</taxon>
        <taxon>Caryophanon</taxon>
    </lineage>
</organism>
<evidence type="ECO:0000256" key="1">
    <source>
        <dbReference type="ARBA" id="ARBA00009497"/>
    </source>
</evidence>
<protein>
    <submittedName>
        <fullName evidence="4">DNA starvation/stationary phase protection protein</fullName>
    </submittedName>
</protein>
<gene>
    <name evidence="4" type="ORF">A6K76_11090</name>
</gene>
<dbReference type="PRINTS" id="PR01346">
    <property type="entry name" value="HELNAPAPROT"/>
</dbReference>
<dbReference type="Proteomes" id="UP000093482">
    <property type="component" value="Unassembled WGS sequence"/>
</dbReference>
<dbReference type="PIRSF" id="PIRSF005900">
    <property type="entry name" value="Dps"/>
    <property type="match status" value="1"/>
</dbReference>
<dbReference type="AlphaFoldDB" id="A0A1C0YTC2"/>
<dbReference type="PANTHER" id="PTHR42932:SF1">
    <property type="entry name" value="GENERAL STRESS PROTEIN 20U"/>
    <property type="match status" value="1"/>
</dbReference>
<comment type="caution">
    <text evidence="4">The sequence shown here is derived from an EMBL/GenBank/DDBJ whole genome shotgun (WGS) entry which is preliminary data.</text>
</comment>
<dbReference type="RefSeq" id="WP_066464608.1">
    <property type="nucleotide sequence ID" value="NZ_MATO01000037.1"/>
</dbReference>
<dbReference type="PROSITE" id="PS00818">
    <property type="entry name" value="DPS_1"/>
    <property type="match status" value="1"/>
</dbReference>
<dbReference type="GO" id="GO:0008199">
    <property type="term" value="F:ferric iron binding"/>
    <property type="evidence" value="ECO:0007669"/>
    <property type="project" value="InterPro"/>
</dbReference>
<keyword evidence="5" id="KW-1185">Reference proteome</keyword>
<dbReference type="Gene3D" id="1.20.1260.10">
    <property type="match status" value="1"/>
</dbReference>
<evidence type="ECO:0000313" key="5">
    <source>
        <dbReference type="Proteomes" id="UP000093482"/>
    </source>
</evidence>
<accession>A0A1C0YTC2</accession>
<feature type="domain" description="Ferritin/DPS" evidence="3">
    <location>
        <begin position="11"/>
        <end position="149"/>
    </location>
</feature>
<dbReference type="InterPro" id="IPR023188">
    <property type="entry name" value="DPS_DNA-bd_CS"/>
</dbReference>
<evidence type="ECO:0000259" key="3">
    <source>
        <dbReference type="Pfam" id="PF00210"/>
    </source>
</evidence>
<dbReference type="EMBL" id="MATO01000037">
    <property type="protein sequence ID" value="OCS90403.1"/>
    <property type="molecule type" value="Genomic_DNA"/>
</dbReference>
<dbReference type="PANTHER" id="PTHR42932">
    <property type="entry name" value="GENERAL STRESS PROTEIN 20U"/>
    <property type="match status" value="1"/>
</dbReference>